<protein>
    <recommendedName>
        <fullName evidence="4">C3H1-type domain-containing protein</fullName>
    </recommendedName>
</protein>
<feature type="chain" id="PRO_5010316170" description="C3H1-type domain-containing protein" evidence="1">
    <location>
        <begin position="24"/>
        <end position="158"/>
    </location>
</feature>
<keyword evidence="1" id="KW-0732">Signal</keyword>
<accession>A0A1Q9BWU9</accession>
<dbReference type="Proteomes" id="UP000186817">
    <property type="component" value="Unassembled WGS sequence"/>
</dbReference>
<evidence type="ECO:0000256" key="1">
    <source>
        <dbReference type="SAM" id="SignalP"/>
    </source>
</evidence>
<comment type="caution">
    <text evidence="2">The sequence shown here is derived from an EMBL/GenBank/DDBJ whole genome shotgun (WGS) entry which is preliminary data.</text>
</comment>
<organism evidence="2 3">
    <name type="scientific">Symbiodinium microadriaticum</name>
    <name type="common">Dinoflagellate</name>
    <name type="synonym">Zooxanthella microadriatica</name>
    <dbReference type="NCBI Taxonomy" id="2951"/>
    <lineage>
        <taxon>Eukaryota</taxon>
        <taxon>Sar</taxon>
        <taxon>Alveolata</taxon>
        <taxon>Dinophyceae</taxon>
        <taxon>Suessiales</taxon>
        <taxon>Symbiodiniaceae</taxon>
        <taxon>Symbiodinium</taxon>
    </lineage>
</organism>
<reference evidence="2 3" key="1">
    <citation type="submission" date="2016-02" db="EMBL/GenBank/DDBJ databases">
        <title>Genome analysis of coral dinoflagellate symbionts highlights evolutionary adaptations to a symbiotic lifestyle.</title>
        <authorList>
            <person name="Aranda M."/>
            <person name="Li Y."/>
            <person name="Liew Y.J."/>
            <person name="Baumgarten S."/>
            <person name="Simakov O."/>
            <person name="Wilson M."/>
            <person name="Piel J."/>
            <person name="Ashoor H."/>
            <person name="Bougouffa S."/>
            <person name="Bajic V.B."/>
            <person name="Ryu T."/>
            <person name="Ravasi T."/>
            <person name="Bayer T."/>
            <person name="Micklem G."/>
            <person name="Kim H."/>
            <person name="Bhak J."/>
            <person name="Lajeunesse T.C."/>
            <person name="Voolstra C.R."/>
        </authorList>
    </citation>
    <scope>NUCLEOTIDE SEQUENCE [LARGE SCALE GENOMIC DNA]</scope>
    <source>
        <strain evidence="2 3">CCMP2467</strain>
    </source>
</reference>
<dbReference type="OrthoDB" id="413694at2759"/>
<keyword evidence="3" id="KW-1185">Reference proteome</keyword>
<sequence length="158" mass="17897">MVLGAVVLVMAGYHLELLGCVDGGATSDVPSRQNKEACHEPGYCSLDLPAEAYHEPGHRGLDLPTEACPLDHEDVDCNPCVFYGTRRGCHRDACRYRHTEIEVPARHHQRPRRNARMRLKRTIDSLLEDYDRSPDRVHDELQAWTARSHYARNVLAGN</sequence>
<gene>
    <name evidence="2" type="ORF">AK812_SmicGene45117</name>
</gene>
<dbReference type="EMBL" id="LSRX01002762">
    <property type="protein sequence ID" value="OLP75135.1"/>
    <property type="molecule type" value="Genomic_DNA"/>
</dbReference>
<evidence type="ECO:0000313" key="3">
    <source>
        <dbReference type="Proteomes" id="UP000186817"/>
    </source>
</evidence>
<evidence type="ECO:0008006" key="4">
    <source>
        <dbReference type="Google" id="ProtNLM"/>
    </source>
</evidence>
<dbReference type="AlphaFoldDB" id="A0A1Q9BWU9"/>
<feature type="signal peptide" evidence="1">
    <location>
        <begin position="1"/>
        <end position="23"/>
    </location>
</feature>
<proteinExistence type="predicted"/>
<evidence type="ECO:0000313" key="2">
    <source>
        <dbReference type="EMBL" id="OLP75135.1"/>
    </source>
</evidence>
<name>A0A1Q9BWU9_SYMMI</name>